<evidence type="ECO:0000313" key="8">
    <source>
        <dbReference type="EMBL" id="QGG95543.1"/>
    </source>
</evidence>
<dbReference type="EMBL" id="CP045851">
    <property type="protein sequence ID" value="QGG95543.1"/>
    <property type="molecule type" value="Genomic_DNA"/>
</dbReference>
<evidence type="ECO:0000313" key="9">
    <source>
        <dbReference type="Proteomes" id="UP000334019"/>
    </source>
</evidence>
<evidence type="ECO:0000256" key="4">
    <source>
        <dbReference type="ARBA" id="ARBA00022989"/>
    </source>
</evidence>
<dbReference type="Proteomes" id="UP000334019">
    <property type="component" value="Chromosome"/>
</dbReference>
<dbReference type="AlphaFoldDB" id="A0A5Q2RIB2"/>
<dbReference type="Gene3D" id="3.10.20.310">
    <property type="entry name" value="membrane protein fhac"/>
    <property type="match status" value="1"/>
</dbReference>
<keyword evidence="9" id="KW-1185">Reference proteome</keyword>
<dbReference type="RefSeq" id="WP_153759650.1">
    <property type="nucleotide sequence ID" value="NZ_CP045851.1"/>
</dbReference>
<keyword evidence="5" id="KW-0131">Cell cycle</keyword>
<dbReference type="KEGG" id="atq:GH723_10805"/>
<accession>A0A5Q2RIB2</accession>
<dbReference type="PANTHER" id="PTHR35851">
    <property type="entry name" value="CELL DIVISION PROTEIN FTSQ"/>
    <property type="match status" value="1"/>
</dbReference>
<keyword evidence="6" id="KW-0472">Membrane</keyword>
<evidence type="ECO:0000256" key="2">
    <source>
        <dbReference type="ARBA" id="ARBA00022618"/>
    </source>
</evidence>
<feature type="domain" description="POTRA" evidence="7">
    <location>
        <begin position="62"/>
        <end position="128"/>
    </location>
</feature>
<evidence type="ECO:0000259" key="7">
    <source>
        <dbReference type="Pfam" id="PF08478"/>
    </source>
</evidence>
<evidence type="ECO:0000256" key="6">
    <source>
        <dbReference type="SAM" id="Phobius"/>
    </source>
</evidence>
<keyword evidence="4 6" id="KW-1133">Transmembrane helix</keyword>
<feature type="transmembrane region" description="Helical" evidence="6">
    <location>
        <begin position="38"/>
        <end position="55"/>
    </location>
</feature>
<dbReference type="GO" id="GO:0090529">
    <property type="term" value="P:cell septum assembly"/>
    <property type="evidence" value="ECO:0007669"/>
    <property type="project" value="InterPro"/>
</dbReference>
<organism evidence="8 9">
    <name type="scientific">Actinomarinicola tropica</name>
    <dbReference type="NCBI Taxonomy" id="2789776"/>
    <lineage>
        <taxon>Bacteria</taxon>
        <taxon>Bacillati</taxon>
        <taxon>Actinomycetota</taxon>
        <taxon>Acidimicrobiia</taxon>
        <taxon>Acidimicrobiales</taxon>
        <taxon>Iamiaceae</taxon>
        <taxon>Actinomarinicola</taxon>
    </lineage>
</organism>
<keyword evidence="1" id="KW-1003">Cell membrane</keyword>
<gene>
    <name evidence="8" type="ORF">GH723_10805</name>
</gene>
<dbReference type="PANTHER" id="PTHR35851:SF1">
    <property type="entry name" value="CELL DIVISION PROTEIN FTSQ"/>
    <property type="match status" value="1"/>
</dbReference>
<protein>
    <submittedName>
        <fullName evidence="8">FtsQ-type POTRA domain-containing protein</fullName>
    </submittedName>
</protein>
<name>A0A5Q2RIB2_9ACTN</name>
<reference evidence="8 9" key="1">
    <citation type="submission" date="2019-11" db="EMBL/GenBank/DDBJ databases">
        <authorList>
            <person name="He Y."/>
        </authorList>
    </citation>
    <scope>NUCLEOTIDE SEQUENCE [LARGE SCALE GENOMIC DNA]</scope>
    <source>
        <strain evidence="8 9">SCSIO 58843</strain>
    </source>
</reference>
<keyword evidence="2" id="KW-0132">Cell division</keyword>
<evidence type="ECO:0000256" key="5">
    <source>
        <dbReference type="ARBA" id="ARBA00023306"/>
    </source>
</evidence>
<sequence length="290" mass="30572">MSGSVLERPPSPPGIDARIRARRIEVRRSEGRRRLRKLIVLVVLTLVVAAAWAATRSPLLDVDEVVVRGAARSGEAAVTEATGIVRGETLTDLDLDAARTRVAALPWVAEATVHRSWGGTVSVEVVERVPVAVVAGADGRSWLVDREAVVLDEASATDVVAGHVVVEGASPAAVGGRVEDLPAHVIDLVTALDGEVRSATAAVVLDEGETWIRLHPRPGEVDAEGAARTDGGHIRFGDLRAVDEQVLAASTILSQVALDDLDVVDVRVPSNPVVTRVEHTEDDQDGEATG</sequence>
<evidence type="ECO:0000256" key="1">
    <source>
        <dbReference type="ARBA" id="ARBA00022475"/>
    </source>
</evidence>
<proteinExistence type="predicted"/>
<dbReference type="InterPro" id="IPR013685">
    <property type="entry name" value="POTRA_FtsQ_type"/>
</dbReference>
<keyword evidence="3 6" id="KW-0812">Transmembrane</keyword>
<dbReference type="InterPro" id="IPR026579">
    <property type="entry name" value="FtsQ"/>
</dbReference>
<dbReference type="Pfam" id="PF08478">
    <property type="entry name" value="POTRA_1"/>
    <property type="match status" value="1"/>
</dbReference>
<evidence type="ECO:0000256" key="3">
    <source>
        <dbReference type="ARBA" id="ARBA00022692"/>
    </source>
</evidence>